<name>A0A0S8K424_UNCW3</name>
<comment type="caution">
    <text evidence="3">The sequence shown here is derived from an EMBL/GenBank/DDBJ whole genome shotgun (WGS) entry which is preliminary data.</text>
</comment>
<dbReference type="InterPro" id="IPR036291">
    <property type="entry name" value="NAD(P)-bd_dom_sf"/>
</dbReference>
<organism evidence="3 4">
    <name type="scientific">candidate division WOR_3 bacterium SM1_77</name>
    <dbReference type="NCBI Taxonomy" id="1703778"/>
    <lineage>
        <taxon>Bacteria</taxon>
        <taxon>Bacteria division WOR-3</taxon>
    </lineage>
</organism>
<dbReference type="InterPro" id="IPR001509">
    <property type="entry name" value="Epimerase_deHydtase"/>
</dbReference>
<dbReference type="EMBL" id="LJVE01000006">
    <property type="protein sequence ID" value="KPL15757.1"/>
    <property type="molecule type" value="Genomic_DNA"/>
</dbReference>
<sequence>MQSLHTSRPTKVVLLTGASGFIGARVQSLLVKSGFHLRVLARKPGPPLPQVTHFLGDLTDPSECRRAVNDISVIIHMAGEKLDSSRFWSVNVQGTKNLLDAAVCEGVERFVHVSSIGVIGADPFQAVVFDENAPCRPQDDYERTKWGAEKVLRQVGVEVPVVILRPVNVFGDRDPDQTLLALARTVRDGRFVFVGGRDSIINMVFVDDVAHAILGIAEHPSAVGRTYHLSDTCTLGEFVDTLADHLGVKRPTLEMPKPVARLVRVVLRGARKLRWLSNSAGFGRLVSLNNQASFASSRLADDLGFAFPVGWRHGVKRMVAWYRSQGIL</sequence>
<dbReference type="SUPFAM" id="SSF51735">
    <property type="entry name" value="NAD(P)-binding Rossmann-fold domains"/>
    <property type="match status" value="1"/>
</dbReference>
<evidence type="ECO:0000259" key="2">
    <source>
        <dbReference type="Pfam" id="PF01370"/>
    </source>
</evidence>
<evidence type="ECO:0000313" key="3">
    <source>
        <dbReference type="EMBL" id="KPL15757.1"/>
    </source>
</evidence>
<dbReference type="Pfam" id="PF01370">
    <property type="entry name" value="Epimerase"/>
    <property type="match status" value="1"/>
</dbReference>
<evidence type="ECO:0000256" key="1">
    <source>
        <dbReference type="ARBA" id="ARBA00007637"/>
    </source>
</evidence>
<proteinExistence type="inferred from homology"/>
<comment type="similarity">
    <text evidence="1">Belongs to the NAD(P)-dependent epimerase/dehydratase family.</text>
</comment>
<accession>A0A0S8K424</accession>
<protein>
    <recommendedName>
        <fullName evidence="2">NAD-dependent epimerase/dehydratase domain-containing protein</fullName>
    </recommendedName>
</protein>
<reference evidence="3 4" key="1">
    <citation type="journal article" date="2015" name="Microbiome">
        <title>Genomic resolution of linkages in carbon, nitrogen, and sulfur cycling among widespread estuary sediment bacteria.</title>
        <authorList>
            <person name="Baker B.J."/>
            <person name="Lazar C.S."/>
            <person name="Teske A.P."/>
            <person name="Dick G.J."/>
        </authorList>
    </citation>
    <scope>NUCLEOTIDE SEQUENCE [LARGE SCALE GENOMIC DNA]</scope>
    <source>
        <strain evidence="3">SM1_77</strain>
    </source>
</reference>
<dbReference type="PANTHER" id="PTHR43000">
    <property type="entry name" value="DTDP-D-GLUCOSE 4,6-DEHYDRATASE-RELATED"/>
    <property type="match status" value="1"/>
</dbReference>
<dbReference type="AlphaFoldDB" id="A0A0S8K424"/>
<feature type="domain" description="NAD-dependent epimerase/dehydratase" evidence="2">
    <location>
        <begin position="13"/>
        <end position="227"/>
    </location>
</feature>
<gene>
    <name evidence="3" type="ORF">AMJ74_00850</name>
</gene>
<evidence type="ECO:0000313" key="4">
    <source>
        <dbReference type="Proteomes" id="UP000050975"/>
    </source>
</evidence>
<dbReference type="Proteomes" id="UP000050975">
    <property type="component" value="Unassembled WGS sequence"/>
</dbReference>
<dbReference type="Gene3D" id="3.40.50.720">
    <property type="entry name" value="NAD(P)-binding Rossmann-like Domain"/>
    <property type="match status" value="1"/>
</dbReference>